<evidence type="ECO:0000256" key="8">
    <source>
        <dbReference type="ARBA" id="ARBA00023098"/>
    </source>
</evidence>
<feature type="domain" description="Acyl-CoA oxidase C-terminal" evidence="13">
    <location>
        <begin position="506"/>
        <end position="696"/>
    </location>
</feature>
<keyword evidence="17" id="KW-1185">Reference proteome</keyword>
<dbReference type="AlphaFoldDB" id="A0A1C1CIK4"/>
<dbReference type="Gene3D" id="1.20.140.10">
    <property type="entry name" value="Butyryl-CoA Dehydrogenase, subunit A, domain 3"/>
    <property type="match status" value="2"/>
</dbReference>
<dbReference type="InterPro" id="IPR046373">
    <property type="entry name" value="Acyl-CoA_Oxase/DH_mid-dom_sf"/>
</dbReference>
<evidence type="ECO:0000256" key="1">
    <source>
        <dbReference type="ARBA" id="ARBA00001974"/>
    </source>
</evidence>
<dbReference type="EMBL" id="LGRB01000012">
    <property type="protein sequence ID" value="OCT48364.1"/>
    <property type="molecule type" value="Genomic_DNA"/>
</dbReference>
<feature type="domain" description="Acyl-coenzyme A oxidase N-terminal" evidence="14">
    <location>
        <begin position="20"/>
        <end position="136"/>
    </location>
</feature>
<comment type="similarity">
    <text evidence="3 10">Belongs to the acyl-CoA oxidase family.</text>
</comment>
<keyword evidence="8" id="KW-0443">Lipid metabolism</keyword>
<dbReference type="GO" id="GO:0005777">
    <property type="term" value="C:peroxisome"/>
    <property type="evidence" value="ECO:0007669"/>
    <property type="project" value="UniProtKB-SubCell"/>
</dbReference>
<keyword evidence="5 10" id="KW-0274">FAD</keyword>
<evidence type="ECO:0000313" key="17">
    <source>
        <dbReference type="Proteomes" id="UP000094526"/>
    </source>
</evidence>
<dbReference type="InterPro" id="IPR029320">
    <property type="entry name" value="Acyl-CoA_ox_N"/>
</dbReference>
<feature type="domain" description="Acyl-CoA oxidase C-alpha1" evidence="15">
    <location>
        <begin position="292"/>
        <end position="458"/>
    </location>
</feature>
<dbReference type="GO" id="GO:0005504">
    <property type="term" value="F:fatty acid binding"/>
    <property type="evidence" value="ECO:0007669"/>
    <property type="project" value="TreeGrafter"/>
</dbReference>
<accession>A0A1C1CIK4</accession>
<feature type="binding site" evidence="12">
    <location>
        <position position="185"/>
    </location>
    <ligand>
        <name>FAD</name>
        <dbReference type="ChEBI" id="CHEBI:57692"/>
    </ligand>
</feature>
<feature type="binding site" evidence="12">
    <location>
        <position position="146"/>
    </location>
    <ligand>
        <name>FAD</name>
        <dbReference type="ChEBI" id="CHEBI:57692"/>
    </ligand>
</feature>
<dbReference type="PANTHER" id="PTHR10909">
    <property type="entry name" value="ELECTRON TRANSPORT OXIDOREDUCTASE"/>
    <property type="match status" value="1"/>
</dbReference>
<evidence type="ECO:0000256" key="9">
    <source>
        <dbReference type="ARBA" id="ARBA00023140"/>
    </source>
</evidence>
<dbReference type="InterPro" id="IPR055060">
    <property type="entry name" value="ACOX_C_alpha1"/>
</dbReference>
<evidence type="ECO:0000256" key="4">
    <source>
        <dbReference type="ARBA" id="ARBA00022630"/>
    </source>
</evidence>
<gene>
    <name evidence="16" type="primary">Acox1</name>
    <name evidence="16" type="ORF">CLCR_03911</name>
</gene>
<evidence type="ECO:0000313" key="16">
    <source>
        <dbReference type="EMBL" id="OCT48364.1"/>
    </source>
</evidence>
<comment type="caution">
    <text evidence="16">The sequence shown here is derived from an EMBL/GenBank/DDBJ whole genome shotgun (WGS) entry which is preliminary data.</text>
</comment>
<dbReference type="InterPro" id="IPR037069">
    <property type="entry name" value="AcylCoA_DH/ox_N_sf"/>
</dbReference>
<dbReference type="VEuPathDB" id="FungiDB:G647_08502"/>
<evidence type="ECO:0000256" key="3">
    <source>
        <dbReference type="ARBA" id="ARBA00006288"/>
    </source>
</evidence>
<dbReference type="InterPro" id="IPR036250">
    <property type="entry name" value="AcylCo_DH-like_C"/>
</dbReference>
<dbReference type="GO" id="GO:0033540">
    <property type="term" value="P:fatty acid beta-oxidation using acyl-CoA oxidase"/>
    <property type="evidence" value="ECO:0007669"/>
    <property type="project" value="UniProtKB-UniPathway"/>
</dbReference>
<evidence type="ECO:0000256" key="6">
    <source>
        <dbReference type="ARBA" id="ARBA00022832"/>
    </source>
</evidence>
<dbReference type="InterPro" id="IPR012258">
    <property type="entry name" value="Acyl-CoA_oxidase"/>
</dbReference>
<dbReference type="OrthoDB" id="538336at2759"/>
<dbReference type="eggNOG" id="KOG0136">
    <property type="taxonomic scope" value="Eukaryota"/>
</dbReference>
<sequence>MALNHQKTLMAQARARGTFDTEALAQIIHGGAAALQQKRGAWSRVEEAVGATDPDRLPDQYAHTSREDLYREGLQTGKAAWIDGVKHGHSLFDVITPRYGMSNASPFGIHYNLFGRTIDLMGTPEQKRKWMPLVAQGRVNGAYIQTELGHGSNVAGIQTTATFNPVDDTIVLHTPQLAAIKYWPGSIGYSATHGVVMARLLVPSPSGTAAGKPFKDYGIHPFLVQLRDPETGQATPGLELGDIGLKPAYNQNDNGYLSFDNFKIPRTDMLMGHCALGADGKFTRYLPAEAVYGTMLSSRTFITFGAAFQLAYAVTIAIRYSVVREQGTLPFDSQGKASQDIPIIAYRSQQYRLFSLLSSAYAMSFASKITRKIQDDLDARLREGDYSTVTHAHGLMAGAKAWFTTVAADGAEDARKCCGGHGYLNISGLPDIVNMVTACCTLEGDNMVMWQQTARYLMKVMDVFESVQPRTRRTLTESSQVPPEIAYLANDPGILSPTPIDPASLKDLHHLSAIRAHYHVKTAHTALNEAVKEGTPKPQAWNSYMLLLIRAAHAHISHFVLSSFYLALPTISDAQIKPVLTQLCHLFALTQLFPQLPASSPTTASLPPAFLYPRFEIIASQQTNTLLEAILPNAIALTDAWDFSDASLASALGCKDGDVYERLMSWTRQLPINARAKEAGGFDTRESWERYIKPALRIDLERGTGRRAADERFGEGIRARL</sequence>
<dbReference type="VEuPathDB" id="FungiDB:CLCR_03911"/>
<comment type="subcellular location">
    <subcellularLocation>
        <location evidence="2">Peroxisome</location>
    </subcellularLocation>
</comment>
<evidence type="ECO:0000259" key="15">
    <source>
        <dbReference type="Pfam" id="PF22924"/>
    </source>
</evidence>
<keyword evidence="7" id="KW-0560">Oxidoreductase</keyword>
<dbReference type="GO" id="GO:0055088">
    <property type="term" value="P:lipid homeostasis"/>
    <property type="evidence" value="ECO:0007669"/>
    <property type="project" value="TreeGrafter"/>
</dbReference>
<dbReference type="STRING" id="86049.A0A1C1CIK4"/>
<dbReference type="Pfam" id="PF01756">
    <property type="entry name" value="ACOX"/>
    <property type="match status" value="1"/>
</dbReference>
<dbReference type="GO" id="GO:0071949">
    <property type="term" value="F:FAD binding"/>
    <property type="evidence" value="ECO:0007669"/>
    <property type="project" value="InterPro"/>
</dbReference>
<organism evidence="16 17">
    <name type="scientific">Cladophialophora carrionii</name>
    <dbReference type="NCBI Taxonomy" id="86049"/>
    <lineage>
        <taxon>Eukaryota</taxon>
        <taxon>Fungi</taxon>
        <taxon>Dikarya</taxon>
        <taxon>Ascomycota</taxon>
        <taxon>Pezizomycotina</taxon>
        <taxon>Eurotiomycetes</taxon>
        <taxon>Chaetothyriomycetidae</taxon>
        <taxon>Chaetothyriales</taxon>
        <taxon>Herpotrichiellaceae</taxon>
        <taxon>Cladophialophora</taxon>
    </lineage>
</organism>
<comment type="cofactor">
    <cofactor evidence="1">
        <name>FAD</name>
        <dbReference type="ChEBI" id="CHEBI:57692"/>
    </cofactor>
</comment>
<dbReference type="InterPro" id="IPR002655">
    <property type="entry name" value="Acyl-CoA_oxidase_C"/>
</dbReference>
<evidence type="ECO:0000256" key="5">
    <source>
        <dbReference type="ARBA" id="ARBA00022827"/>
    </source>
</evidence>
<dbReference type="FunFam" id="1.20.140.10:FF:000007">
    <property type="entry name" value="Acyl-coenzyme A oxidase"/>
    <property type="match status" value="1"/>
</dbReference>
<dbReference type="InterPro" id="IPR009100">
    <property type="entry name" value="AcylCoA_DH/oxidase_NM_dom_sf"/>
</dbReference>
<dbReference type="Pfam" id="PF22924">
    <property type="entry name" value="ACOX_C_alpha1"/>
    <property type="match status" value="1"/>
</dbReference>
<evidence type="ECO:0000256" key="2">
    <source>
        <dbReference type="ARBA" id="ARBA00004275"/>
    </source>
</evidence>
<dbReference type="Pfam" id="PF14749">
    <property type="entry name" value="Acyl-CoA_ox_N"/>
    <property type="match status" value="1"/>
</dbReference>
<keyword evidence="6" id="KW-0276">Fatty acid metabolism</keyword>
<dbReference type="Proteomes" id="UP000094526">
    <property type="component" value="Unassembled WGS sequence"/>
</dbReference>
<evidence type="ECO:0000259" key="14">
    <source>
        <dbReference type="Pfam" id="PF14749"/>
    </source>
</evidence>
<reference evidence="17" key="1">
    <citation type="submission" date="2015-07" db="EMBL/GenBank/DDBJ databases">
        <authorList>
            <person name="Teixeira M.M."/>
            <person name="Souza R.C."/>
            <person name="Almeida L.G."/>
            <person name="Vicente V.A."/>
            <person name="de Hoog S."/>
            <person name="Bocca A.L."/>
            <person name="de Almeida S.R."/>
            <person name="Vasconcelos A.T."/>
            <person name="Felipe M.S."/>
        </authorList>
    </citation>
    <scope>NUCLEOTIDE SEQUENCE [LARGE SCALE GENOMIC DNA]</scope>
    <source>
        <strain evidence="17">KSF</strain>
    </source>
</reference>
<evidence type="ECO:0000256" key="11">
    <source>
        <dbReference type="PIRSR" id="PIRSR000168-1"/>
    </source>
</evidence>
<keyword evidence="4 10" id="KW-0285">Flavoprotein</keyword>
<evidence type="ECO:0000256" key="7">
    <source>
        <dbReference type="ARBA" id="ARBA00023002"/>
    </source>
</evidence>
<evidence type="ECO:0000259" key="13">
    <source>
        <dbReference type="Pfam" id="PF01756"/>
    </source>
</evidence>
<evidence type="ECO:0000256" key="12">
    <source>
        <dbReference type="PIRSR" id="PIRSR000168-2"/>
    </source>
</evidence>
<dbReference type="FunFam" id="2.40.110.10:FF:000075">
    <property type="entry name" value="Acyl-coenzyme A oxidase"/>
    <property type="match status" value="1"/>
</dbReference>
<dbReference type="SUPFAM" id="SSF47203">
    <property type="entry name" value="Acyl-CoA dehydrogenase C-terminal domain-like"/>
    <property type="match status" value="2"/>
</dbReference>
<name>A0A1C1CIK4_9EURO</name>
<dbReference type="Gene3D" id="1.10.540.10">
    <property type="entry name" value="Acyl-CoA dehydrogenase/oxidase, N-terminal domain"/>
    <property type="match status" value="1"/>
</dbReference>
<dbReference type="PIRSF" id="PIRSF000168">
    <property type="entry name" value="Acyl-CoA_oxidase"/>
    <property type="match status" value="1"/>
</dbReference>
<dbReference type="Gene3D" id="2.40.110.10">
    <property type="entry name" value="Butyryl-CoA Dehydrogenase, subunit A, domain 2"/>
    <property type="match status" value="1"/>
</dbReference>
<proteinExistence type="inferred from homology"/>
<protein>
    <recommendedName>
        <fullName evidence="10">Acyl-coenzyme A oxidase</fullName>
    </recommendedName>
</protein>
<dbReference type="SUPFAM" id="SSF56645">
    <property type="entry name" value="Acyl-CoA dehydrogenase NM domain-like"/>
    <property type="match status" value="1"/>
</dbReference>
<dbReference type="GO" id="GO:0003997">
    <property type="term" value="F:acyl-CoA oxidase activity"/>
    <property type="evidence" value="ECO:0007669"/>
    <property type="project" value="InterPro"/>
</dbReference>
<keyword evidence="9" id="KW-0576">Peroxisome</keyword>
<dbReference type="UniPathway" id="UPA00661"/>
<dbReference type="FunFam" id="1.20.140.10:FF:000010">
    <property type="entry name" value="Acyl-coenzyme A oxidase"/>
    <property type="match status" value="1"/>
</dbReference>
<evidence type="ECO:0000256" key="10">
    <source>
        <dbReference type="PIRNR" id="PIRNR000168"/>
    </source>
</evidence>
<feature type="active site" description="Proton acceptor" evidence="11">
    <location>
        <position position="443"/>
    </location>
</feature>
<dbReference type="PANTHER" id="PTHR10909:SF250">
    <property type="entry name" value="PEROXISOMAL ACYL-COENZYME A OXIDASE 1"/>
    <property type="match status" value="1"/>
</dbReference>